<dbReference type="GO" id="GO:0008652">
    <property type="term" value="P:amino acid biosynthetic process"/>
    <property type="evidence" value="ECO:0007669"/>
    <property type="project" value="UniProtKB-KW"/>
</dbReference>
<evidence type="ECO:0000256" key="5">
    <source>
        <dbReference type="ARBA" id="ARBA00023315"/>
    </source>
</evidence>
<dbReference type="InterPro" id="IPR001451">
    <property type="entry name" value="Hexapep"/>
</dbReference>
<keyword evidence="5" id="KW-0012">Acyltransferase</keyword>
<dbReference type="InterPro" id="IPR042122">
    <property type="entry name" value="Ser_AcTrfase_N_sf"/>
</dbReference>
<evidence type="ECO:0000256" key="4">
    <source>
        <dbReference type="ARBA" id="ARBA00022679"/>
    </source>
</evidence>
<dbReference type="GeneID" id="47014829"/>
<dbReference type="PANTHER" id="PTHR42811">
    <property type="entry name" value="SERINE ACETYLTRANSFERASE"/>
    <property type="match status" value="1"/>
</dbReference>
<evidence type="ECO:0000313" key="9">
    <source>
        <dbReference type="Proteomes" id="UP000364291"/>
    </source>
</evidence>
<comment type="catalytic activity">
    <reaction evidence="6">
        <text>L-serine + acetyl-CoA = O-acetyl-L-serine + CoA</text>
        <dbReference type="Rhea" id="RHEA:24560"/>
        <dbReference type="ChEBI" id="CHEBI:33384"/>
        <dbReference type="ChEBI" id="CHEBI:57287"/>
        <dbReference type="ChEBI" id="CHEBI:57288"/>
        <dbReference type="ChEBI" id="CHEBI:58340"/>
        <dbReference type="EC" id="2.3.1.30"/>
    </reaction>
</comment>
<protein>
    <recommendedName>
        <fullName evidence="2">serine O-acetyltransferase</fullName>
        <ecNumber evidence="2">2.3.1.30</ecNumber>
    </recommendedName>
</protein>
<dbReference type="Pfam" id="PF00132">
    <property type="entry name" value="Hexapep"/>
    <property type="match status" value="1"/>
</dbReference>
<dbReference type="InterPro" id="IPR053376">
    <property type="entry name" value="Serine_acetyltransferase"/>
</dbReference>
<dbReference type="GO" id="GO:0009001">
    <property type="term" value="F:serine O-acetyltransferase activity"/>
    <property type="evidence" value="ECO:0007669"/>
    <property type="project" value="UniProtKB-EC"/>
</dbReference>
<evidence type="ECO:0000256" key="6">
    <source>
        <dbReference type="ARBA" id="ARBA00049486"/>
    </source>
</evidence>
<dbReference type="AlphaFoldDB" id="A0A0B5FCU8"/>
<dbReference type="Gene3D" id="2.160.10.10">
    <property type="entry name" value="Hexapeptide repeat proteins"/>
    <property type="match status" value="1"/>
</dbReference>
<evidence type="ECO:0000256" key="1">
    <source>
        <dbReference type="ARBA" id="ARBA00007274"/>
    </source>
</evidence>
<sequence>MAAFEIDDIVSSLHSARLRWRDGQRRLLESGGRDLPSRERLAEIITQLKGVLFPMRLGPLDLHQQGENYYVGHTLTSVLNDLSEQARLEWRYKARHNAEITSALIEERAHSAIQQFARKLPEIRELLDCDVLAAYQGDPAAGSVDEVLICYPGIHAMIHHRIAHELYRLELPLLARIIAEQAHSETGIDIHPGAQIGAGFFIDHGTGVVIGETAILGQRVRVYQAVTLGAKRFPADDDGNPQKGLPRHPIVEDNVVIYAGATILGRVTIGQGSVIGGNVWLTQDVPPYSNITQARSRTEAGSPPVSGCDNDPA</sequence>
<dbReference type="Gene3D" id="1.10.3130.10">
    <property type="entry name" value="serine acetyltransferase, domain 1"/>
    <property type="match status" value="1"/>
</dbReference>
<dbReference type="InterPro" id="IPR011004">
    <property type="entry name" value="Trimer_LpxA-like_sf"/>
</dbReference>
<evidence type="ECO:0000256" key="2">
    <source>
        <dbReference type="ARBA" id="ARBA00013266"/>
    </source>
</evidence>
<evidence type="ECO:0000256" key="7">
    <source>
        <dbReference type="SAM" id="MobiDB-lite"/>
    </source>
</evidence>
<dbReference type="NCBIfam" id="NF041874">
    <property type="entry name" value="EPS_EpsC"/>
    <property type="match status" value="1"/>
</dbReference>
<dbReference type="InterPro" id="IPR045304">
    <property type="entry name" value="LbH_SAT"/>
</dbReference>
<proteinExistence type="inferred from homology"/>
<dbReference type="RefSeq" id="WP_042118497.1">
    <property type="nucleotide sequence ID" value="NZ_CABPSX010000012.1"/>
</dbReference>
<keyword evidence="4 8" id="KW-0808">Transferase</keyword>
<dbReference type="CDD" id="cd03354">
    <property type="entry name" value="LbH_SAT"/>
    <property type="match status" value="1"/>
</dbReference>
<dbReference type="SUPFAM" id="SSF51161">
    <property type="entry name" value="Trimeric LpxA-like enzymes"/>
    <property type="match status" value="1"/>
</dbReference>
<name>A0A0B5FCU8_9BURK</name>
<comment type="similarity">
    <text evidence="1">Belongs to the transferase hexapeptide repeat family.</text>
</comment>
<evidence type="ECO:0000313" key="8">
    <source>
        <dbReference type="EMBL" id="VVG73657.1"/>
    </source>
</evidence>
<dbReference type="STRING" id="93218.XM39_20500"/>
<dbReference type="FunFam" id="2.160.10.10:FF:000015">
    <property type="entry name" value="Serine acetyltransferase, plasmid"/>
    <property type="match status" value="1"/>
</dbReference>
<dbReference type="Proteomes" id="UP000364291">
    <property type="component" value="Unassembled WGS sequence"/>
</dbReference>
<gene>
    <name evidence="8" type="ORF">PAP18089_04666</name>
</gene>
<reference evidence="8 9" key="1">
    <citation type="submission" date="2019-08" db="EMBL/GenBank/DDBJ databases">
        <authorList>
            <person name="Peeters C."/>
        </authorList>
    </citation>
    <scope>NUCLEOTIDE SEQUENCE [LARGE SCALE GENOMIC DNA]</scope>
    <source>
        <strain evidence="8 9">LMG 18089</strain>
    </source>
</reference>
<dbReference type="KEGG" id="papi:SG18_20315"/>
<dbReference type="OrthoDB" id="9801456at2"/>
<feature type="region of interest" description="Disordered" evidence="7">
    <location>
        <begin position="294"/>
        <end position="313"/>
    </location>
</feature>
<organism evidence="8 9">
    <name type="scientific">Pandoraea apista</name>
    <dbReference type="NCBI Taxonomy" id="93218"/>
    <lineage>
        <taxon>Bacteria</taxon>
        <taxon>Pseudomonadati</taxon>
        <taxon>Pseudomonadota</taxon>
        <taxon>Betaproteobacteria</taxon>
        <taxon>Burkholderiales</taxon>
        <taxon>Burkholderiaceae</taxon>
        <taxon>Pandoraea</taxon>
    </lineage>
</organism>
<dbReference type="EMBL" id="CABPSX010000012">
    <property type="protein sequence ID" value="VVG73657.1"/>
    <property type="molecule type" value="Genomic_DNA"/>
</dbReference>
<keyword evidence="3" id="KW-0028">Amino-acid biosynthesis</keyword>
<dbReference type="EC" id="2.3.1.30" evidence="2"/>
<evidence type="ECO:0000256" key="3">
    <source>
        <dbReference type="ARBA" id="ARBA00022605"/>
    </source>
</evidence>
<accession>A0A0B5FCU8</accession>